<protein>
    <recommendedName>
        <fullName evidence="3">Tetratricopeptide repeat protein</fullName>
    </recommendedName>
</protein>
<comment type="caution">
    <text evidence="1">The sequence shown here is derived from an EMBL/GenBank/DDBJ whole genome shotgun (WGS) entry which is preliminary data.</text>
</comment>
<sequence>MRPPAAPPAARAGLLLDLADAEMQCGRPAAEHIDEALALLGESADRTRALTALGGLRFTLGEHRAGAEAMDQALARLTPDDPAMAPLLADYLTLTTFRTALHPLAEQRLRPVVAAARQGRPPEHPALLAHLVLRLAFAAEPAARLRPLAERATAADPLIDAATHGILMGMVVQALCCADELQALFGTAAIDKNVF</sequence>
<organism evidence="1 2">
    <name type="scientific">Actinomadura physcomitrii</name>
    <dbReference type="NCBI Taxonomy" id="2650748"/>
    <lineage>
        <taxon>Bacteria</taxon>
        <taxon>Bacillati</taxon>
        <taxon>Actinomycetota</taxon>
        <taxon>Actinomycetes</taxon>
        <taxon>Streptosporangiales</taxon>
        <taxon>Thermomonosporaceae</taxon>
        <taxon>Actinomadura</taxon>
    </lineage>
</organism>
<keyword evidence="2" id="KW-1185">Reference proteome</keyword>
<evidence type="ECO:0008006" key="3">
    <source>
        <dbReference type="Google" id="ProtNLM"/>
    </source>
</evidence>
<evidence type="ECO:0000313" key="2">
    <source>
        <dbReference type="Proteomes" id="UP000462055"/>
    </source>
</evidence>
<name>A0A6I4M3Z0_9ACTN</name>
<gene>
    <name evidence="1" type="ORF">F8568_005085</name>
</gene>
<dbReference type="Proteomes" id="UP000462055">
    <property type="component" value="Unassembled WGS sequence"/>
</dbReference>
<evidence type="ECO:0000313" key="1">
    <source>
        <dbReference type="EMBL" id="MVZ99759.1"/>
    </source>
</evidence>
<dbReference type="RefSeq" id="WP_151591872.1">
    <property type="nucleotide sequence ID" value="NZ_WBMS02000003.1"/>
</dbReference>
<proteinExistence type="predicted"/>
<accession>A0A6I4M3Z0</accession>
<reference evidence="1" key="1">
    <citation type="submission" date="2019-12" db="EMBL/GenBank/DDBJ databases">
        <title>Actinomadura physcomitrii sp. nov., a novel actinomycete isolated from moss [Physcomitrium sphaericum (Ludw) Fuernr].</title>
        <authorList>
            <person name="Zhuang X."/>
        </authorList>
    </citation>
    <scope>NUCLEOTIDE SEQUENCE [LARGE SCALE GENOMIC DNA]</scope>
    <source>
        <strain evidence="1">LD22</strain>
    </source>
</reference>
<dbReference type="AlphaFoldDB" id="A0A6I4M3Z0"/>
<dbReference type="EMBL" id="WBMS02000003">
    <property type="protein sequence ID" value="MVZ99759.1"/>
    <property type="molecule type" value="Genomic_DNA"/>
</dbReference>